<dbReference type="GO" id="GO:0046982">
    <property type="term" value="F:protein heterodimerization activity"/>
    <property type="evidence" value="ECO:0007669"/>
    <property type="project" value="InterPro"/>
</dbReference>
<reference evidence="3 4" key="1">
    <citation type="submission" date="2019-01" db="EMBL/GenBank/DDBJ databases">
        <title>A draft genome assembly of the solar-powered sea slug Elysia chlorotica.</title>
        <authorList>
            <person name="Cai H."/>
            <person name="Li Q."/>
            <person name="Fang X."/>
            <person name="Li J."/>
            <person name="Curtis N.E."/>
            <person name="Altenburger A."/>
            <person name="Shibata T."/>
            <person name="Feng M."/>
            <person name="Maeda T."/>
            <person name="Schwartz J.A."/>
            <person name="Shigenobu S."/>
            <person name="Lundholm N."/>
            <person name="Nishiyama T."/>
            <person name="Yang H."/>
            <person name="Hasebe M."/>
            <person name="Li S."/>
            <person name="Pierce S.K."/>
            <person name="Wang J."/>
        </authorList>
    </citation>
    <scope>NUCLEOTIDE SEQUENCE [LARGE SCALE GENOMIC DNA]</scope>
    <source>
        <strain evidence="3">EC2010</strain>
        <tissue evidence="3">Whole organism of an adult</tissue>
    </source>
</reference>
<feature type="compositionally biased region" description="Basic residues" evidence="2">
    <location>
        <begin position="1"/>
        <end position="24"/>
    </location>
</feature>
<evidence type="ECO:0008006" key="5">
    <source>
        <dbReference type="Google" id="ProtNLM"/>
    </source>
</evidence>
<sequence>MPPRKRSNCKAKAPRQRVHFRGGKSKGGSQKSGSKNKVGCKKLKSGSNLKLPMEGPKTMEHMKFNSYIKKVMKKVNPNVNLNRTSMKIMDSLMKDTLHQIAETASERMGKKKTLKPKVILRAMKKVMPRNLALTVDAHAQKALDRYSSKKKKCR</sequence>
<protein>
    <recommendedName>
        <fullName evidence="5">Histone H2A/H2B/H3 domain-containing protein</fullName>
    </recommendedName>
</protein>
<gene>
    <name evidence="3" type="ORF">EGW08_003690</name>
</gene>
<dbReference type="SUPFAM" id="SSF47113">
    <property type="entry name" value="Histone-fold"/>
    <property type="match status" value="1"/>
</dbReference>
<keyword evidence="4" id="KW-1185">Reference proteome</keyword>
<dbReference type="CDD" id="cd22910">
    <property type="entry name" value="HFD_H2B"/>
    <property type="match status" value="1"/>
</dbReference>
<evidence type="ECO:0000313" key="3">
    <source>
        <dbReference type="EMBL" id="RUS88590.1"/>
    </source>
</evidence>
<comment type="caution">
    <text evidence="3">The sequence shown here is derived from an EMBL/GenBank/DDBJ whole genome shotgun (WGS) entry which is preliminary data.</text>
</comment>
<evidence type="ECO:0000256" key="1">
    <source>
        <dbReference type="ARBA" id="ARBA00006846"/>
    </source>
</evidence>
<feature type="region of interest" description="Disordered" evidence="2">
    <location>
        <begin position="1"/>
        <end position="57"/>
    </location>
</feature>
<dbReference type="SMART" id="SM00427">
    <property type="entry name" value="H2B"/>
    <property type="match status" value="1"/>
</dbReference>
<name>A0A3S1BHT2_ELYCH</name>
<feature type="compositionally biased region" description="Low complexity" evidence="2">
    <location>
        <begin position="27"/>
        <end position="37"/>
    </location>
</feature>
<dbReference type="InterPro" id="IPR000558">
    <property type="entry name" value="Histone_H2B"/>
</dbReference>
<dbReference type="STRING" id="188477.A0A3S1BHT2"/>
<dbReference type="GO" id="GO:0030527">
    <property type="term" value="F:structural constituent of chromatin"/>
    <property type="evidence" value="ECO:0007669"/>
    <property type="project" value="InterPro"/>
</dbReference>
<evidence type="ECO:0000256" key="2">
    <source>
        <dbReference type="SAM" id="MobiDB-lite"/>
    </source>
</evidence>
<organism evidence="3 4">
    <name type="scientific">Elysia chlorotica</name>
    <name type="common">Eastern emerald elysia</name>
    <name type="synonym">Sea slug</name>
    <dbReference type="NCBI Taxonomy" id="188477"/>
    <lineage>
        <taxon>Eukaryota</taxon>
        <taxon>Metazoa</taxon>
        <taxon>Spiralia</taxon>
        <taxon>Lophotrochozoa</taxon>
        <taxon>Mollusca</taxon>
        <taxon>Gastropoda</taxon>
        <taxon>Heterobranchia</taxon>
        <taxon>Euthyneura</taxon>
        <taxon>Panpulmonata</taxon>
        <taxon>Sacoglossa</taxon>
        <taxon>Placobranchoidea</taxon>
        <taxon>Plakobranchidae</taxon>
        <taxon>Elysia</taxon>
    </lineage>
</organism>
<dbReference type="AlphaFoldDB" id="A0A3S1BHT2"/>
<dbReference type="Proteomes" id="UP000271974">
    <property type="component" value="Unassembled WGS sequence"/>
</dbReference>
<dbReference type="PRINTS" id="PR00621">
    <property type="entry name" value="HISTONEH2B"/>
</dbReference>
<dbReference type="PANTHER" id="PTHR23428">
    <property type="entry name" value="HISTONE H2B"/>
    <property type="match status" value="1"/>
</dbReference>
<evidence type="ECO:0000313" key="4">
    <source>
        <dbReference type="Proteomes" id="UP000271974"/>
    </source>
</evidence>
<dbReference type="GO" id="GO:0000786">
    <property type="term" value="C:nucleosome"/>
    <property type="evidence" value="ECO:0007669"/>
    <property type="project" value="InterPro"/>
</dbReference>
<accession>A0A3S1BHT2</accession>
<dbReference type="EMBL" id="RQTK01000079">
    <property type="protein sequence ID" value="RUS88590.1"/>
    <property type="molecule type" value="Genomic_DNA"/>
</dbReference>
<dbReference type="GO" id="GO:0003677">
    <property type="term" value="F:DNA binding"/>
    <property type="evidence" value="ECO:0007669"/>
    <property type="project" value="InterPro"/>
</dbReference>
<comment type="similarity">
    <text evidence="1">Belongs to the histone H2B family.</text>
</comment>
<dbReference type="Gene3D" id="1.10.20.10">
    <property type="entry name" value="Histone, subunit A"/>
    <property type="match status" value="1"/>
</dbReference>
<dbReference type="InterPro" id="IPR009072">
    <property type="entry name" value="Histone-fold"/>
</dbReference>
<dbReference type="OrthoDB" id="6155846at2759"/>
<proteinExistence type="inferred from homology"/>